<protein>
    <submittedName>
        <fullName evidence="1">Uncharacterized protein</fullName>
    </submittedName>
</protein>
<sequence>MEEKDHIIILRGIFKRYRFEEFYLAALAIKVNLVIKRFYEEHKGKLKAKMLIVLGFYYLSCAVL</sequence>
<dbReference type="EMBL" id="CP077717">
    <property type="protein sequence ID" value="QXJ28656.1"/>
    <property type="molecule type" value="Genomic_DNA"/>
</dbReference>
<reference evidence="1" key="1">
    <citation type="journal article" date="2021" name="Environ. Microbiol.">
        <title>New insights into the diversity and evolution of the archaeal mobilome from three complete genomes of Saccharolobus shibatae.</title>
        <authorList>
            <person name="Medvedeva S."/>
            <person name="Brandt D."/>
            <person name="Cvirkaite-Krupovic V."/>
            <person name="Liu Y."/>
            <person name="Severinov K."/>
            <person name="Ishino S."/>
            <person name="Ishino Y."/>
            <person name="Prangishvili D."/>
            <person name="Kalinowski J."/>
            <person name="Krupovic M."/>
        </authorList>
    </citation>
    <scope>NUCLEOTIDE SEQUENCE</scope>
    <source>
        <strain evidence="1">B12</strain>
    </source>
</reference>
<dbReference type="Proteomes" id="UP000694018">
    <property type="component" value="Chromosome"/>
</dbReference>
<evidence type="ECO:0000313" key="2">
    <source>
        <dbReference type="Proteomes" id="UP000694018"/>
    </source>
</evidence>
<dbReference type="KEGG" id="sshi:J5U23_01525"/>
<proteinExistence type="predicted"/>
<dbReference type="AlphaFoldDB" id="A0A8F5BNS4"/>
<accession>A0A8F5BNS4</accession>
<gene>
    <name evidence="1" type="ORF">J5U23_01525</name>
</gene>
<name>A0A8F5BNS4_SACSH</name>
<organism evidence="1 2">
    <name type="scientific">Saccharolobus shibatae (strain ATCC 51178 / DSM 5389 / JCM 8931 / NBRC 15437 / B12)</name>
    <name type="common">Sulfolobus shibatae</name>
    <dbReference type="NCBI Taxonomy" id="523848"/>
    <lineage>
        <taxon>Archaea</taxon>
        <taxon>Thermoproteota</taxon>
        <taxon>Thermoprotei</taxon>
        <taxon>Sulfolobales</taxon>
        <taxon>Sulfolobaceae</taxon>
        <taxon>Saccharolobus</taxon>
    </lineage>
</organism>
<evidence type="ECO:0000313" key="1">
    <source>
        <dbReference type="EMBL" id="QXJ28656.1"/>
    </source>
</evidence>